<dbReference type="Gene3D" id="2.60.40.10">
    <property type="entry name" value="Immunoglobulins"/>
    <property type="match status" value="2"/>
</dbReference>
<dbReference type="SMART" id="SM00409">
    <property type="entry name" value="IG"/>
    <property type="match status" value="2"/>
</dbReference>
<dbReference type="InterPro" id="IPR003599">
    <property type="entry name" value="Ig_sub"/>
</dbReference>
<feature type="domain" description="Ig-like" evidence="1">
    <location>
        <begin position="222"/>
        <end position="322"/>
    </location>
</feature>
<dbReference type="EMBL" id="GFXV01000599">
    <property type="protein sequence ID" value="MBW12404.1"/>
    <property type="molecule type" value="Transcribed_RNA"/>
</dbReference>
<organism evidence="2">
    <name type="scientific">Melanaphis sacchari</name>
    <dbReference type="NCBI Taxonomy" id="742174"/>
    <lineage>
        <taxon>Eukaryota</taxon>
        <taxon>Metazoa</taxon>
        <taxon>Ecdysozoa</taxon>
        <taxon>Arthropoda</taxon>
        <taxon>Hexapoda</taxon>
        <taxon>Insecta</taxon>
        <taxon>Pterygota</taxon>
        <taxon>Neoptera</taxon>
        <taxon>Paraneoptera</taxon>
        <taxon>Hemiptera</taxon>
        <taxon>Sternorrhyncha</taxon>
        <taxon>Aphidomorpha</taxon>
        <taxon>Aphidoidea</taxon>
        <taxon>Aphididae</taxon>
        <taxon>Aphidini</taxon>
        <taxon>Melanaphis</taxon>
    </lineage>
</organism>
<dbReference type="PANTHER" id="PTHR23279">
    <property type="entry name" value="DEFECTIVE PROBOSCIS EXTENSION RESPONSE DPR -RELATED"/>
    <property type="match status" value="1"/>
</dbReference>
<dbReference type="Pfam" id="PF07679">
    <property type="entry name" value="I-set"/>
    <property type="match status" value="1"/>
</dbReference>
<dbReference type="OrthoDB" id="10031887at2759"/>
<dbReference type="GO" id="GO:0032589">
    <property type="term" value="C:neuron projection membrane"/>
    <property type="evidence" value="ECO:0007669"/>
    <property type="project" value="TreeGrafter"/>
</dbReference>
<evidence type="ECO:0000313" key="2">
    <source>
        <dbReference type="EMBL" id="MBW12404.1"/>
    </source>
</evidence>
<dbReference type="InterPro" id="IPR037448">
    <property type="entry name" value="Zig-8"/>
</dbReference>
<proteinExistence type="predicted"/>
<dbReference type="InterPro" id="IPR003598">
    <property type="entry name" value="Ig_sub2"/>
</dbReference>
<dbReference type="AlphaFoldDB" id="A0A2H8TE95"/>
<dbReference type="GO" id="GO:0050808">
    <property type="term" value="P:synapse organization"/>
    <property type="evidence" value="ECO:0007669"/>
    <property type="project" value="TreeGrafter"/>
</dbReference>
<accession>A0A2H8TE95</accession>
<protein>
    <submittedName>
        <fullName evidence="2">Lachesin</fullName>
    </submittedName>
</protein>
<dbReference type="SUPFAM" id="SSF48726">
    <property type="entry name" value="Immunoglobulin"/>
    <property type="match status" value="2"/>
</dbReference>
<feature type="domain" description="Ig-like" evidence="1">
    <location>
        <begin position="117"/>
        <end position="218"/>
    </location>
</feature>
<dbReference type="SMART" id="SM00408">
    <property type="entry name" value="IGc2"/>
    <property type="match status" value="2"/>
</dbReference>
<dbReference type="InterPro" id="IPR013783">
    <property type="entry name" value="Ig-like_fold"/>
</dbReference>
<name>A0A2H8TE95_9HEMI</name>
<dbReference type="PANTHER" id="PTHR23279:SF45">
    <property type="entry name" value="DEFECTIVE PROBOSCIS EXTENSION RESPONSE 12, ISOFORM C"/>
    <property type="match status" value="1"/>
</dbReference>
<gene>
    <name evidence="2" type="primary">LAC_4</name>
</gene>
<dbReference type="PROSITE" id="PS50835">
    <property type="entry name" value="IG_LIKE"/>
    <property type="match status" value="2"/>
</dbReference>
<sequence length="367" mass="41391">METIFGVHIRLHIAAGILLSSYLIIAQTSSLRNENTTSYSGNTITDAEEETEKISPFWSFNDSVDLTKYEQFDHQRFIETVLDPELVQPTTSTVPKIKTPSHTRRRNYTKIQQPISPPVFEGPAMSNVTARLGESTFLYCTVQNLQQRPVSWVRRRDWHILSSGVFMYTNDDRFHVMHADNADNWDLQIKYVQKRDAGSYECQVAMGTGIASHYYNLDVIVPTARILGREEYHIGKGSTINLICVIENGSSSTRNVVWVHNGIPIYNIKNNKKDDPSPIMVTTEVIQPDNTIQSRLFIRGASPSALGNYTCTAPYTEPDTVNVYVSEEGDNIAAIQRHGTSSSASCTCIIHIGFPMIVVFQRIVKFF</sequence>
<dbReference type="InterPro" id="IPR013098">
    <property type="entry name" value="Ig_I-set"/>
</dbReference>
<dbReference type="FunFam" id="2.60.40.10:FF:001061">
    <property type="entry name" value="Uncharacterized protein, isoform C"/>
    <property type="match status" value="1"/>
</dbReference>
<reference evidence="2" key="1">
    <citation type="submission" date="2017-10" db="EMBL/GenBank/DDBJ databases">
        <title>Transcriptome Assembly of Sugarcane Aphid Adults.</title>
        <authorList>
            <person name="Scully E.D."/>
            <person name="Palmer N.A."/>
            <person name="Geib S.M."/>
            <person name="Sarath G."/>
            <person name="Sattler S.E."/>
        </authorList>
    </citation>
    <scope>NUCLEOTIDE SEQUENCE</scope>
    <source>
        <tissue evidence="2">Whole body</tissue>
    </source>
</reference>
<evidence type="ECO:0000259" key="1">
    <source>
        <dbReference type="PROSITE" id="PS50835"/>
    </source>
</evidence>
<dbReference type="InterPro" id="IPR007110">
    <property type="entry name" value="Ig-like_dom"/>
</dbReference>
<dbReference type="InterPro" id="IPR036179">
    <property type="entry name" value="Ig-like_dom_sf"/>
</dbReference>